<keyword evidence="1" id="KW-1185">Reference proteome</keyword>
<evidence type="ECO:0000313" key="1">
    <source>
        <dbReference type="Proteomes" id="UP000025227"/>
    </source>
</evidence>
<name>A0A7I4Z3B3_HAECO</name>
<dbReference type="Proteomes" id="UP000025227">
    <property type="component" value="Unplaced"/>
</dbReference>
<organism evidence="1 2">
    <name type="scientific">Haemonchus contortus</name>
    <name type="common">Barber pole worm</name>
    <dbReference type="NCBI Taxonomy" id="6289"/>
    <lineage>
        <taxon>Eukaryota</taxon>
        <taxon>Metazoa</taxon>
        <taxon>Ecdysozoa</taxon>
        <taxon>Nematoda</taxon>
        <taxon>Chromadorea</taxon>
        <taxon>Rhabditida</taxon>
        <taxon>Rhabditina</taxon>
        <taxon>Rhabditomorpha</taxon>
        <taxon>Strongyloidea</taxon>
        <taxon>Trichostrongylidae</taxon>
        <taxon>Haemonchus</taxon>
    </lineage>
</organism>
<reference evidence="2" key="1">
    <citation type="submission" date="2020-12" db="UniProtKB">
        <authorList>
            <consortium name="WormBaseParasite"/>
        </authorList>
    </citation>
    <scope>IDENTIFICATION</scope>
    <source>
        <strain evidence="2">MHco3</strain>
    </source>
</reference>
<proteinExistence type="predicted"/>
<accession>A0A7I4Z3B3</accession>
<dbReference type="AlphaFoldDB" id="A0A7I4Z3B3"/>
<dbReference type="WBParaSite" id="HCON_00166140-00001">
    <property type="protein sequence ID" value="HCON_00166140-00001"/>
    <property type="gene ID" value="HCON_00166140"/>
</dbReference>
<evidence type="ECO:0000313" key="2">
    <source>
        <dbReference type="WBParaSite" id="HCON_00166140-00001"/>
    </source>
</evidence>
<protein>
    <submittedName>
        <fullName evidence="2">Reverse transcriptase domain-containing protein</fullName>
    </submittedName>
</protein>
<sequence length="316" mass="34624">LQIALQIISSFIGHLFSLCRKFLKFWTSCFRGTESGREPIPQEPFSSDQIPPLFVPPSISVTPPPSHPISVTPPPSQQLTSDLADQVKSILDVVIDAAESQSSGNFIDINGNHETPCRSDYMAIPSTSSGSYLSDCQGNVGTKLEDSDFRVRNFGGKIGTKLEDSDFCVRNFGGKVGTGLGDRGFGERTFGGEIVTGMVGCGFGERTRKFGGKVGTRLGDCRSSETNFGGKIVTGVVGCGFGARNAFARPYLQVNPRKRRRDVVMKLEMLADEVEIKRARIVDFKQDVAYNFIKTKGMQVEEGHVFRSELKYGWLL</sequence>